<comment type="subcellular location">
    <subcellularLocation>
        <location evidence="1">Membrane</location>
        <topology evidence="1">Multi-pass membrane protein</topology>
    </subcellularLocation>
</comment>
<gene>
    <name evidence="7" type="ORF">QRT03_19105</name>
</gene>
<keyword evidence="8" id="KW-1185">Reference proteome</keyword>
<evidence type="ECO:0000313" key="8">
    <source>
        <dbReference type="Proteomes" id="UP001231924"/>
    </source>
</evidence>
<accession>A0ABT7MBP4</accession>
<dbReference type="InterPro" id="IPR002810">
    <property type="entry name" value="NfeD-like_C"/>
</dbReference>
<reference evidence="7 8" key="1">
    <citation type="submission" date="2023-06" db="EMBL/GenBank/DDBJ databases">
        <title>Actinomycetospora Odt1-22.</title>
        <authorList>
            <person name="Supong K."/>
        </authorList>
    </citation>
    <scope>NUCLEOTIDE SEQUENCE [LARGE SCALE GENOMIC DNA]</scope>
    <source>
        <strain evidence="7 8">Odt1-22</strain>
    </source>
</reference>
<keyword evidence="4 5" id="KW-0472">Membrane</keyword>
<dbReference type="RefSeq" id="WP_286054594.1">
    <property type="nucleotide sequence ID" value="NZ_JASVWF010000004.1"/>
</dbReference>
<keyword evidence="3 5" id="KW-1133">Transmembrane helix</keyword>
<comment type="caution">
    <text evidence="7">The sequence shown here is derived from an EMBL/GenBank/DDBJ whole genome shotgun (WGS) entry which is preliminary data.</text>
</comment>
<feature type="domain" description="NfeD-like C-terminal" evidence="6">
    <location>
        <begin position="83"/>
        <end position="137"/>
    </location>
</feature>
<dbReference type="PANTHER" id="PTHR33507">
    <property type="entry name" value="INNER MEMBRANE PROTEIN YBBJ"/>
    <property type="match status" value="1"/>
</dbReference>
<evidence type="ECO:0000313" key="7">
    <source>
        <dbReference type="EMBL" id="MDL5158086.1"/>
    </source>
</evidence>
<keyword evidence="2 5" id="KW-0812">Transmembrane</keyword>
<evidence type="ECO:0000256" key="1">
    <source>
        <dbReference type="ARBA" id="ARBA00004141"/>
    </source>
</evidence>
<evidence type="ECO:0000259" key="6">
    <source>
        <dbReference type="Pfam" id="PF01957"/>
    </source>
</evidence>
<dbReference type="EMBL" id="JASVWF010000004">
    <property type="protein sequence ID" value="MDL5158086.1"/>
    <property type="molecule type" value="Genomic_DNA"/>
</dbReference>
<evidence type="ECO:0000256" key="3">
    <source>
        <dbReference type="ARBA" id="ARBA00022989"/>
    </source>
</evidence>
<protein>
    <submittedName>
        <fullName evidence="7">NfeD family protein</fullName>
    </submittedName>
</protein>
<dbReference type="Pfam" id="PF01957">
    <property type="entry name" value="NfeD"/>
    <property type="match status" value="1"/>
</dbReference>
<proteinExistence type="predicted"/>
<dbReference type="Proteomes" id="UP001231924">
    <property type="component" value="Unassembled WGS sequence"/>
</dbReference>
<feature type="transmembrane region" description="Helical" evidence="5">
    <location>
        <begin position="30"/>
        <end position="63"/>
    </location>
</feature>
<dbReference type="InterPro" id="IPR012340">
    <property type="entry name" value="NA-bd_OB-fold"/>
</dbReference>
<evidence type="ECO:0000256" key="2">
    <source>
        <dbReference type="ARBA" id="ARBA00022692"/>
    </source>
</evidence>
<evidence type="ECO:0000256" key="5">
    <source>
        <dbReference type="SAM" id="Phobius"/>
    </source>
</evidence>
<dbReference type="PANTHER" id="PTHR33507:SF3">
    <property type="entry name" value="INNER MEMBRANE PROTEIN YBBJ"/>
    <property type="match status" value="1"/>
</dbReference>
<name>A0ABT7MBP4_9PSEU</name>
<dbReference type="SUPFAM" id="SSF141322">
    <property type="entry name" value="NfeD domain-like"/>
    <property type="match status" value="1"/>
</dbReference>
<organism evidence="7 8">
    <name type="scientific">Actinomycetospora termitidis</name>
    <dbReference type="NCBI Taxonomy" id="3053470"/>
    <lineage>
        <taxon>Bacteria</taxon>
        <taxon>Bacillati</taxon>
        <taxon>Actinomycetota</taxon>
        <taxon>Actinomycetes</taxon>
        <taxon>Pseudonocardiales</taxon>
        <taxon>Pseudonocardiaceae</taxon>
        <taxon>Actinomycetospora</taxon>
    </lineage>
</organism>
<sequence length="145" mass="14393">MIPLIWAIAGVVLVVAEVLSGELVLAMLGVAALGAAAASALGVPLGPDIAVFGVLSALLVLLLRPAVNRRLRVHDPVNTGTRALLGAEGEVVEPIAADTGTVRINGALWSARALHDDDLAAGTAVVVVEISGATAVVTAADPGKG</sequence>
<evidence type="ECO:0000256" key="4">
    <source>
        <dbReference type="ARBA" id="ARBA00023136"/>
    </source>
</evidence>
<dbReference type="InterPro" id="IPR052165">
    <property type="entry name" value="Membrane_assoc_protease"/>
</dbReference>
<dbReference type="Gene3D" id="2.40.50.140">
    <property type="entry name" value="Nucleic acid-binding proteins"/>
    <property type="match status" value="1"/>
</dbReference>